<dbReference type="InterPro" id="IPR011042">
    <property type="entry name" value="6-blade_b-propeller_TolB-like"/>
</dbReference>
<dbReference type="OrthoDB" id="241638at2"/>
<dbReference type="PANTHER" id="PTHR47572:SF4">
    <property type="entry name" value="LACTONASE DRP35"/>
    <property type="match status" value="1"/>
</dbReference>
<evidence type="ECO:0000256" key="1">
    <source>
        <dbReference type="ARBA" id="ARBA00022801"/>
    </source>
</evidence>
<comment type="caution">
    <text evidence="3">The sequence shown here is derived from an EMBL/GenBank/DDBJ whole genome shotgun (WGS) entry which is preliminary data.</text>
</comment>
<keyword evidence="1" id="KW-0378">Hydrolase</keyword>
<dbReference type="Proteomes" id="UP000076630">
    <property type="component" value="Unassembled WGS sequence"/>
</dbReference>
<dbReference type="SUPFAM" id="SSF63829">
    <property type="entry name" value="Calcium-dependent phosphotriesterase"/>
    <property type="match status" value="1"/>
</dbReference>
<dbReference type="InterPro" id="IPR013658">
    <property type="entry name" value="SGL"/>
</dbReference>
<name>A0A161SBD1_9FLAO</name>
<organism evidence="3 4">
    <name type="scientific">Myroides marinus</name>
    <dbReference type="NCBI Taxonomy" id="703342"/>
    <lineage>
        <taxon>Bacteria</taxon>
        <taxon>Pseudomonadati</taxon>
        <taxon>Bacteroidota</taxon>
        <taxon>Flavobacteriia</taxon>
        <taxon>Flavobacteriales</taxon>
        <taxon>Flavobacteriaceae</taxon>
        <taxon>Myroides</taxon>
    </lineage>
</organism>
<dbReference type="Gene3D" id="2.120.10.30">
    <property type="entry name" value="TolB, C-terminal domain"/>
    <property type="match status" value="1"/>
</dbReference>
<reference evidence="3 4" key="1">
    <citation type="submission" date="2016-01" db="EMBL/GenBank/DDBJ databases">
        <title>Whole genome sequencing of Myroides marinus L41.</title>
        <authorList>
            <person name="Hong K.W."/>
        </authorList>
    </citation>
    <scope>NUCLEOTIDE SEQUENCE [LARGE SCALE GENOMIC DNA]</scope>
    <source>
        <strain evidence="3 4">L41</strain>
    </source>
</reference>
<dbReference type="Pfam" id="PF08450">
    <property type="entry name" value="SGL"/>
    <property type="match status" value="1"/>
</dbReference>
<dbReference type="PANTHER" id="PTHR47572">
    <property type="entry name" value="LIPOPROTEIN-RELATED"/>
    <property type="match status" value="1"/>
</dbReference>
<evidence type="ECO:0000259" key="2">
    <source>
        <dbReference type="Pfam" id="PF08450"/>
    </source>
</evidence>
<evidence type="ECO:0000313" key="3">
    <source>
        <dbReference type="EMBL" id="KZE77385.1"/>
    </source>
</evidence>
<dbReference type="GO" id="GO:0016787">
    <property type="term" value="F:hydrolase activity"/>
    <property type="evidence" value="ECO:0007669"/>
    <property type="project" value="UniProtKB-KW"/>
</dbReference>
<dbReference type="AlphaFoldDB" id="A0A161SBD1"/>
<accession>A0A161SBD1</accession>
<gene>
    <name evidence="3" type="ORF">AV926_01240</name>
</gene>
<proteinExistence type="predicted"/>
<keyword evidence="4" id="KW-1185">Reference proteome</keyword>
<protein>
    <recommendedName>
        <fullName evidence="2">SMP-30/Gluconolactonase/LRE-like region domain-containing protein</fullName>
    </recommendedName>
</protein>
<dbReference type="EMBL" id="LQNU01000072">
    <property type="protein sequence ID" value="KZE77385.1"/>
    <property type="molecule type" value="Genomic_DNA"/>
</dbReference>
<evidence type="ECO:0000313" key="4">
    <source>
        <dbReference type="Proteomes" id="UP000076630"/>
    </source>
</evidence>
<dbReference type="RefSeq" id="WP_038987059.1">
    <property type="nucleotide sequence ID" value="NZ_JACALA010000026.1"/>
</dbReference>
<sequence length="323" mass="37425">MNKNLKHNNTETKSGKRIGKIEIINPIAQLVFEDNAYVEIIAQGFKYADSPIWIKAENLLLFTDLPNKRIHYWKEHYKEPKTYLEDIDFIGQNTKNGELNSSALLFSNVGEITLMLYGEDKIAKMNAIIREPKFNFDTWISNPQKHQLITPSHFTEDKLGNIYFTDTIATDNKSKASKKPLYGLYRVSNKNKLELLLENHLSPEGIALSPDNKALYITYSDKKKDYLYRYELNKGKLNEDTFKVFDYTPFISDIDDKPRGLKTDKFGNIYTAGPNGLWIFNKDMELIARVHFTEIATDCVFSEDYKTLYITASDKVLKLKLRD</sequence>
<dbReference type="InterPro" id="IPR051262">
    <property type="entry name" value="SMP-30/CGR1_Lactonase"/>
</dbReference>
<feature type="domain" description="SMP-30/Gluconolactonase/LRE-like region" evidence="2">
    <location>
        <begin position="48"/>
        <end position="313"/>
    </location>
</feature>